<dbReference type="EMBL" id="LR796253">
    <property type="protein sequence ID" value="CAB4131862.1"/>
    <property type="molecule type" value="Genomic_DNA"/>
</dbReference>
<organism evidence="1">
    <name type="scientific">uncultured Caudovirales phage</name>
    <dbReference type="NCBI Taxonomy" id="2100421"/>
    <lineage>
        <taxon>Viruses</taxon>
        <taxon>Duplodnaviria</taxon>
        <taxon>Heunggongvirae</taxon>
        <taxon>Uroviricota</taxon>
        <taxon>Caudoviricetes</taxon>
        <taxon>Peduoviridae</taxon>
        <taxon>Maltschvirus</taxon>
        <taxon>Maltschvirus maltsch</taxon>
    </lineage>
</organism>
<protein>
    <submittedName>
        <fullName evidence="1">Uncharacterized protein</fullName>
    </submittedName>
</protein>
<evidence type="ECO:0000313" key="1">
    <source>
        <dbReference type="EMBL" id="CAB4131862.1"/>
    </source>
</evidence>
<sequence length="75" mass="8294">MGNNTKPQLIIDGVEYDIESLTDQQKILLDHVADLERKVASAKFNVDQLQVGRDAFLNMLKQALAEQPAEAAIAE</sequence>
<gene>
    <name evidence="1" type="ORF">UFOVP125_72</name>
</gene>
<accession>A0A6J5LE53</accession>
<reference evidence="1" key="1">
    <citation type="submission" date="2020-04" db="EMBL/GenBank/DDBJ databases">
        <authorList>
            <person name="Chiriac C."/>
            <person name="Salcher M."/>
            <person name="Ghai R."/>
            <person name="Kavagutti S V."/>
        </authorList>
    </citation>
    <scope>NUCLEOTIDE SEQUENCE</scope>
</reference>
<proteinExistence type="predicted"/>
<name>A0A6J5LE53_9CAUD</name>